<gene>
    <name evidence="1" type="ORF">ACFQ2O_14775</name>
</gene>
<dbReference type="RefSeq" id="WP_377529065.1">
    <property type="nucleotide sequence ID" value="NZ_JBHTLD010000144.1"/>
</dbReference>
<organism evidence="1 2">
    <name type="scientific">Pontibacter rugosus</name>
    <dbReference type="NCBI Taxonomy" id="1745966"/>
    <lineage>
        <taxon>Bacteria</taxon>
        <taxon>Pseudomonadati</taxon>
        <taxon>Bacteroidota</taxon>
        <taxon>Cytophagia</taxon>
        <taxon>Cytophagales</taxon>
        <taxon>Hymenobacteraceae</taxon>
        <taxon>Pontibacter</taxon>
    </lineage>
</organism>
<reference evidence="2" key="1">
    <citation type="journal article" date="2019" name="Int. J. Syst. Evol. Microbiol.">
        <title>The Global Catalogue of Microorganisms (GCM) 10K type strain sequencing project: providing services to taxonomists for standard genome sequencing and annotation.</title>
        <authorList>
            <consortium name="The Broad Institute Genomics Platform"/>
            <consortium name="The Broad Institute Genome Sequencing Center for Infectious Disease"/>
            <person name="Wu L."/>
            <person name="Ma J."/>
        </authorList>
    </citation>
    <scope>NUCLEOTIDE SEQUENCE [LARGE SCALE GENOMIC DNA]</scope>
    <source>
        <strain evidence="2">JCM 31319</strain>
    </source>
</reference>
<protein>
    <submittedName>
        <fullName evidence="1">Uncharacterized protein</fullName>
    </submittedName>
</protein>
<keyword evidence="2" id="KW-1185">Reference proteome</keyword>
<evidence type="ECO:0000313" key="1">
    <source>
        <dbReference type="EMBL" id="MFD1187479.1"/>
    </source>
</evidence>
<dbReference type="Proteomes" id="UP001597094">
    <property type="component" value="Unassembled WGS sequence"/>
</dbReference>
<proteinExistence type="predicted"/>
<sequence>MPASSLGDYMGAKAHVVIIPLESKAHLHVHPKVHQDELVLHTSFGSKDTDRMWIRLLLGCKLYTFDFVLF</sequence>
<name>A0ABW3SRE1_9BACT</name>
<accession>A0ABW3SRE1</accession>
<comment type="caution">
    <text evidence="1">The sequence shown here is derived from an EMBL/GenBank/DDBJ whole genome shotgun (WGS) entry which is preliminary data.</text>
</comment>
<dbReference type="EMBL" id="JBHTLD010000144">
    <property type="protein sequence ID" value="MFD1187479.1"/>
    <property type="molecule type" value="Genomic_DNA"/>
</dbReference>
<evidence type="ECO:0000313" key="2">
    <source>
        <dbReference type="Proteomes" id="UP001597094"/>
    </source>
</evidence>